<evidence type="ECO:0000313" key="2">
    <source>
        <dbReference type="EMBL" id="SPC91321.1"/>
    </source>
</evidence>
<evidence type="ECO:0000256" key="1">
    <source>
        <dbReference type="SAM" id="MobiDB-lite"/>
    </source>
</evidence>
<protein>
    <submittedName>
        <fullName evidence="2">Uncharacterized protein</fullName>
    </submittedName>
</protein>
<sequence>MKTNDHCFIRSGRVGFIHNNSILGAGRGGSGAGRGKLPRPPGRGGRDKALREKEDVDLAKSNKVRNEVSKERDEIAKQFDEVVKERDGLKSEIALYAAVPGKAYGEDFILNRPEEWRPETVGEFWFCLQQADSVVLFAGGFARWRRRHHRRERRENILENLFK</sequence>
<dbReference type="AlphaFoldDB" id="A0A2N9FWK7"/>
<dbReference type="EMBL" id="OIVN01001218">
    <property type="protein sequence ID" value="SPC91321.1"/>
    <property type="molecule type" value="Genomic_DNA"/>
</dbReference>
<feature type="compositionally biased region" description="Gly residues" evidence="1">
    <location>
        <begin position="25"/>
        <end position="34"/>
    </location>
</feature>
<organism evidence="2">
    <name type="scientific">Fagus sylvatica</name>
    <name type="common">Beechnut</name>
    <dbReference type="NCBI Taxonomy" id="28930"/>
    <lineage>
        <taxon>Eukaryota</taxon>
        <taxon>Viridiplantae</taxon>
        <taxon>Streptophyta</taxon>
        <taxon>Embryophyta</taxon>
        <taxon>Tracheophyta</taxon>
        <taxon>Spermatophyta</taxon>
        <taxon>Magnoliopsida</taxon>
        <taxon>eudicotyledons</taxon>
        <taxon>Gunneridae</taxon>
        <taxon>Pentapetalae</taxon>
        <taxon>rosids</taxon>
        <taxon>fabids</taxon>
        <taxon>Fagales</taxon>
        <taxon>Fagaceae</taxon>
        <taxon>Fagus</taxon>
    </lineage>
</organism>
<accession>A0A2N9FWK7</accession>
<gene>
    <name evidence="2" type="ORF">FSB_LOCUS19203</name>
</gene>
<feature type="region of interest" description="Disordered" evidence="1">
    <location>
        <begin position="25"/>
        <end position="49"/>
    </location>
</feature>
<reference evidence="2" key="1">
    <citation type="submission" date="2018-02" db="EMBL/GenBank/DDBJ databases">
        <authorList>
            <person name="Cohen D.B."/>
            <person name="Kent A.D."/>
        </authorList>
    </citation>
    <scope>NUCLEOTIDE SEQUENCE</scope>
</reference>
<name>A0A2N9FWK7_FAGSY</name>
<proteinExistence type="predicted"/>